<evidence type="ECO:0000256" key="11">
    <source>
        <dbReference type="ARBA" id="ARBA00029774"/>
    </source>
</evidence>
<keyword evidence="9 13" id="KW-0547">Nucleotide-binding</keyword>
<name>E3PTP7_ACESD</name>
<dbReference type="Gene3D" id="3.90.870.10">
    <property type="entry name" value="DHBP synthase"/>
    <property type="match status" value="1"/>
</dbReference>
<evidence type="ECO:0000259" key="15">
    <source>
        <dbReference type="PROSITE" id="PS51163"/>
    </source>
</evidence>
<evidence type="ECO:0000256" key="13">
    <source>
        <dbReference type="PIRNR" id="PIRNR004930"/>
    </source>
</evidence>
<dbReference type="PIRSF" id="PIRSF004930">
    <property type="entry name" value="Tln_factor_SUA5"/>
    <property type="match status" value="1"/>
</dbReference>
<accession>E3PTP7</accession>
<dbReference type="GO" id="GO:0061710">
    <property type="term" value="F:L-threonylcarbamoyladenylate synthase"/>
    <property type="evidence" value="ECO:0007669"/>
    <property type="project" value="UniProtKB-EC"/>
</dbReference>
<feature type="binding site" evidence="14">
    <location>
        <position position="123"/>
    </location>
    <ligand>
        <name>ATP</name>
        <dbReference type="ChEBI" id="CHEBI:30616"/>
    </ligand>
</feature>
<comment type="subcellular location">
    <subcellularLocation>
        <location evidence="1 13">Cytoplasm</location>
    </subcellularLocation>
</comment>
<evidence type="ECO:0000256" key="1">
    <source>
        <dbReference type="ARBA" id="ARBA00004496"/>
    </source>
</evidence>
<feature type="binding site" evidence="14">
    <location>
        <position position="64"/>
    </location>
    <ligand>
        <name>ATP</name>
        <dbReference type="ChEBI" id="CHEBI:30616"/>
    </ligand>
</feature>
<feature type="binding site" evidence="14">
    <location>
        <position position="73"/>
    </location>
    <ligand>
        <name>L-threonine</name>
        <dbReference type="ChEBI" id="CHEBI:57926"/>
    </ligand>
</feature>
<evidence type="ECO:0000256" key="2">
    <source>
        <dbReference type="ARBA" id="ARBA00007663"/>
    </source>
</evidence>
<dbReference type="KEGG" id="cst:CLOST_2131"/>
<dbReference type="GO" id="GO:0005524">
    <property type="term" value="F:ATP binding"/>
    <property type="evidence" value="ECO:0007669"/>
    <property type="project" value="UniProtKB-UniRule"/>
</dbReference>
<evidence type="ECO:0000256" key="8">
    <source>
        <dbReference type="ARBA" id="ARBA00022695"/>
    </source>
</evidence>
<dbReference type="InterPro" id="IPR017945">
    <property type="entry name" value="DHBP_synth_RibB-like_a/b_dom"/>
</dbReference>
<proteinExistence type="inferred from homology"/>
<dbReference type="FunFam" id="3.90.870.10:FF:000009">
    <property type="entry name" value="Threonylcarbamoyl-AMP synthase, putative"/>
    <property type="match status" value="1"/>
</dbReference>
<dbReference type="Gene3D" id="3.40.50.11030">
    <property type="entry name" value="Threonylcarbamoyl-AMP synthase, C-terminal domain"/>
    <property type="match status" value="1"/>
</dbReference>
<feature type="binding site" evidence="14">
    <location>
        <position position="68"/>
    </location>
    <ligand>
        <name>L-threonine</name>
        <dbReference type="ChEBI" id="CHEBI:57926"/>
    </ligand>
</feature>
<dbReference type="GO" id="GO:0000049">
    <property type="term" value="F:tRNA binding"/>
    <property type="evidence" value="ECO:0007669"/>
    <property type="project" value="TreeGrafter"/>
</dbReference>
<keyword evidence="5 13" id="KW-0963">Cytoplasm</keyword>
<evidence type="ECO:0000313" key="16">
    <source>
        <dbReference type="EMBL" id="CBH22251.1"/>
    </source>
</evidence>
<evidence type="ECO:0000256" key="10">
    <source>
        <dbReference type="ARBA" id="ARBA00022840"/>
    </source>
</evidence>
<dbReference type="HOGENOM" id="CLU_031397_0_0_9"/>
<dbReference type="STRING" id="1511.CLOST_2131"/>
<dbReference type="NCBIfam" id="TIGR00057">
    <property type="entry name" value="L-threonylcarbamoyladenylate synthase"/>
    <property type="match status" value="1"/>
</dbReference>
<keyword evidence="8 13" id="KW-0548">Nucleotidyltransferase</keyword>
<feature type="binding site" evidence="14">
    <location>
        <position position="187"/>
    </location>
    <ligand>
        <name>L-threonine</name>
        <dbReference type="ChEBI" id="CHEBI:57926"/>
    </ligand>
</feature>
<gene>
    <name evidence="16" type="primary">sua</name>
    <name evidence="16" type="ordered locus">CLOST_2131</name>
</gene>
<dbReference type="PANTHER" id="PTHR17490">
    <property type="entry name" value="SUA5"/>
    <property type="match status" value="1"/>
</dbReference>
<evidence type="ECO:0000256" key="3">
    <source>
        <dbReference type="ARBA" id="ARBA00012584"/>
    </source>
</evidence>
<feature type="binding site" evidence="14">
    <location>
        <position position="127"/>
    </location>
    <ligand>
        <name>L-threonine</name>
        <dbReference type="ChEBI" id="CHEBI:57926"/>
    </ligand>
</feature>
<feature type="binding site" evidence="14">
    <location>
        <position position="241"/>
    </location>
    <ligand>
        <name>ATP</name>
        <dbReference type="ChEBI" id="CHEBI:30616"/>
    </ligand>
</feature>
<dbReference type="InterPro" id="IPR050156">
    <property type="entry name" value="TC-AMP_synthase_SUA5"/>
</dbReference>
<evidence type="ECO:0000256" key="12">
    <source>
        <dbReference type="ARBA" id="ARBA00048366"/>
    </source>
</evidence>
<protein>
    <recommendedName>
        <fullName evidence="4 13">Threonylcarbamoyl-AMP synthase</fullName>
        <shortName evidence="13">TC-AMP synthase</shortName>
        <ecNumber evidence="3 13">2.7.7.87</ecNumber>
    </recommendedName>
    <alternativeName>
        <fullName evidence="11 13">L-threonylcarbamoyladenylate synthase</fullName>
    </alternativeName>
</protein>
<feature type="binding site" evidence="14">
    <location>
        <position position="41"/>
    </location>
    <ligand>
        <name>L-threonine</name>
        <dbReference type="ChEBI" id="CHEBI:57926"/>
    </ligand>
</feature>
<evidence type="ECO:0000256" key="14">
    <source>
        <dbReference type="PIRSR" id="PIRSR004930-1"/>
    </source>
</evidence>
<evidence type="ECO:0000256" key="6">
    <source>
        <dbReference type="ARBA" id="ARBA00022679"/>
    </source>
</evidence>
<dbReference type="InterPro" id="IPR005145">
    <property type="entry name" value="Sua5_C"/>
</dbReference>
<dbReference type="GO" id="GO:0003725">
    <property type="term" value="F:double-stranded RNA binding"/>
    <property type="evidence" value="ECO:0007669"/>
    <property type="project" value="UniProtKB-UniRule"/>
</dbReference>
<dbReference type="GO" id="GO:0008033">
    <property type="term" value="P:tRNA processing"/>
    <property type="evidence" value="ECO:0007669"/>
    <property type="project" value="UniProtKB-KW"/>
</dbReference>
<sequence>MKAKRCLLIDTDKDKEFLDEQLHKVANLLKAGKTVVFPTETVYGLGANALDPEAAKKIYEAKGRPSDNPLIVHISKKEDVDFLAGNISQDSKLLMEDFWPGPLTLILDKSDSVPIETTGGLMTVAIRMPSNPIARKLIDLAGVPIAAPSANISGRPSITSSKYLVEELCERVDAIIISEDSEIGLESTVVDMTASTPVILRPGKIGKTEIEKILNKEIELDPSLKDENAAPKSPGMKYKHYSPNATVIVVTGSLDEMKQKINQKLSLDKNIGDKVKVVCLEDRVSLYDGYGISWGKSSQEAAKNLFKILRLMDEQNIEVVYFEALNSDEISEAVMNRLIKAAGNMIL</sequence>
<feature type="binding site" evidence="14">
    <location>
        <position position="149"/>
    </location>
    <ligand>
        <name>ATP</name>
        <dbReference type="ChEBI" id="CHEBI:30616"/>
    </ligand>
</feature>
<evidence type="ECO:0000313" key="17">
    <source>
        <dbReference type="Proteomes" id="UP000007041"/>
    </source>
</evidence>
<evidence type="ECO:0000256" key="4">
    <source>
        <dbReference type="ARBA" id="ARBA00015492"/>
    </source>
</evidence>
<dbReference type="EC" id="2.7.7.87" evidence="3 13"/>
<comment type="catalytic activity">
    <reaction evidence="12 13">
        <text>L-threonine + hydrogencarbonate + ATP = L-threonylcarbamoyladenylate + diphosphate + H2O</text>
        <dbReference type="Rhea" id="RHEA:36407"/>
        <dbReference type="ChEBI" id="CHEBI:15377"/>
        <dbReference type="ChEBI" id="CHEBI:17544"/>
        <dbReference type="ChEBI" id="CHEBI:30616"/>
        <dbReference type="ChEBI" id="CHEBI:33019"/>
        <dbReference type="ChEBI" id="CHEBI:57926"/>
        <dbReference type="ChEBI" id="CHEBI:73682"/>
        <dbReference type="EC" id="2.7.7.87"/>
    </reaction>
</comment>
<keyword evidence="6 13" id="KW-0808">Transferase</keyword>
<organism evidence="16 17">
    <name type="scientific">Acetoanaerobium sticklandii (strain ATCC 12662 / DSM 519 / JCM 1433 / CCUG 9281 / NCIMB 10654 / HF)</name>
    <name type="common">Clostridium sticklandii</name>
    <dbReference type="NCBI Taxonomy" id="499177"/>
    <lineage>
        <taxon>Bacteria</taxon>
        <taxon>Bacillati</taxon>
        <taxon>Bacillota</taxon>
        <taxon>Clostridia</taxon>
        <taxon>Peptostreptococcales</taxon>
        <taxon>Filifactoraceae</taxon>
        <taxon>Acetoanaerobium</taxon>
    </lineage>
</organism>
<dbReference type="SUPFAM" id="SSF55821">
    <property type="entry name" value="YrdC/RibB"/>
    <property type="match status" value="1"/>
</dbReference>
<comment type="similarity">
    <text evidence="2 13">Belongs to the SUA5 family.</text>
</comment>
<dbReference type="GO" id="GO:0005737">
    <property type="term" value="C:cytoplasm"/>
    <property type="evidence" value="ECO:0007669"/>
    <property type="project" value="UniProtKB-SubCell"/>
</dbReference>
<dbReference type="GO" id="GO:0006450">
    <property type="term" value="P:regulation of translational fidelity"/>
    <property type="evidence" value="ECO:0007669"/>
    <property type="project" value="TreeGrafter"/>
</dbReference>
<keyword evidence="7 13" id="KW-0819">tRNA processing</keyword>
<comment type="function">
    <text evidence="13">Required for the formation of a threonylcarbamoyl group on adenosine at position 37 (t(6)A37) in tRNAs that read codons beginning with adenine.</text>
</comment>
<dbReference type="Pfam" id="PF03481">
    <property type="entry name" value="Sua5_C"/>
    <property type="match status" value="1"/>
</dbReference>
<feature type="domain" description="YrdC-like" evidence="15">
    <location>
        <begin position="19"/>
        <end position="205"/>
    </location>
</feature>
<dbReference type="Proteomes" id="UP000007041">
    <property type="component" value="Chromosome"/>
</dbReference>
<dbReference type="AlphaFoldDB" id="E3PTP7"/>
<evidence type="ECO:0000256" key="9">
    <source>
        <dbReference type="ARBA" id="ARBA00022741"/>
    </source>
</evidence>
<feature type="binding site" evidence="14">
    <location>
        <position position="157"/>
    </location>
    <ligand>
        <name>ATP</name>
        <dbReference type="ChEBI" id="CHEBI:30616"/>
    </ligand>
</feature>
<reference evidence="17" key="1">
    <citation type="journal article" date="2010" name="BMC Genomics">
        <title>Clostridium sticklandii, a specialist in amino acid degradation:revisiting its metabolism through its genome sequence.</title>
        <authorList>
            <person name="Fonknechten N."/>
            <person name="Chaussonnerie S."/>
            <person name="Tricot S."/>
            <person name="Lajus A."/>
            <person name="Andreesen J.R."/>
            <person name="Perchat N."/>
            <person name="Pelletier E."/>
            <person name="Gouyvenoux M."/>
            <person name="Barbe V."/>
            <person name="Salanoubat M."/>
            <person name="Le Paslier D."/>
            <person name="Weissenbach J."/>
            <person name="Cohen G.N."/>
            <person name="Kreimeyer A."/>
        </authorList>
    </citation>
    <scope>NUCLEOTIDE SEQUENCE [LARGE SCALE GENOMIC DNA]</scope>
    <source>
        <strain evidence="17">ATCC 12662 / DSM 519 / JCM 1433 / CCUG 9281 / NCIMB 10654 / HF</strain>
    </source>
</reference>
<dbReference type="InterPro" id="IPR038385">
    <property type="entry name" value="Sua5/YwlC_C"/>
</dbReference>
<dbReference type="InterPro" id="IPR006070">
    <property type="entry name" value="Sua5-like_dom"/>
</dbReference>
<keyword evidence="17" id="KW-1185">Reference proteome</keyword>
<feature type="binding site" evidence="14">
    <location>
        <position position="201"/>
    </location>
    <ligand>
        <name>ATP</name>
        <dbReference type="ChEBI" id="CHEBI:30616"/>
    </ligand>
</feature>
<feature type="binding site" evidence="14">
    <location>
        <position position="147"/>
    </location>
    <ligand>
        <name>L-threonine</name>
        <dbReference type="ChEBI" id="CHEBI:57926"/>
    </ligand>
</feature>
<dbReference type="eggNOG" id="COG0009">
    <property type="taxonomic scope" value="Bacteria"/>
</dbReference>
<evidence type="ECO:0000256" key="7">
    <source>
        <dbReference type="ARBA" id="ARBA00022694"/>
    </source>
</evidence>
<keyword evidence="10 13" id="KW-0067">ATP-binding</keyword>
<evidence type="ECO:0000256" key="5">
    <source>
        <dbReference type="ARBA" id="ARBA00022490"/>
    </source>
</evidence>
<dbReference type="PANTHER" id="PTHR17490:SF16">
    <property type="entry name" value="THREONYLCARBAMOYL-AMP SYNTHASE"/>
    <property type="match status" value="1"/>
</dbReference>
<dbReference type="EMBL" id="FP565809">
    <property type="protein sequence ID" value="CBH22251.1"/>
    <property type="molecule type" value="Genomic_DNA"/>
</dbReference>
<dbReference type="InterPro" id="IPR010923">
    <property type="entry name" value="T(6)A37_SUA5"/>
</dbReference>
<dbReference type="PROSITE" id="PS51163">
    <property type="entry name" value="YRDC"/>
    <property type="match status" value="1"/>
</dbReference>
<dbReference type="Pfam" id="PF01300">
    <property type="entry name" value="Sua5_yciO_yrdC"/>
    <property type="match status" value="1"/>
</dbReference>